<protein>
    <submittedName>
        <fullName evidence="3">Endoplasmic reticulum resident protein 27</fullName>
    </submittedName>
</protein>
<name>A0A6P9ASP1_PANGU</name>
<dbReference type="FunFam" id="3.40.30.10:FF:000212">
    <property type="entry name" value="Endoplasmic reticulum resident protein 27"/>
    <property type="match status" value="1"/>
</dbReference>
<dbReference type="OMA" id="EESHGYK"/>
<comment type="similarity">
    <text evidence="1">Belongs to the protein disulfide isomerase family.</text>
</comment>
<dbReference type="InParanoid" id="A0A6P9ASP1"/>
<dbReference type="KEGG" id="pgut:117655472"/>
<organism evidence="2 3">
    <name type="scientific">Pantherophis guttatus</name>
    <name type="common">Corn snake</name>
    <name type="synonym">Elaphe guttata</name>
    <dbReference type="NCBI Taxonomy" id="94885"/>
    <lineage>
        <taxon>Eukaryota</taxon>
        <taxon>Metazoa</taxon>
        <taxon>Chordata</taxon>
        <taxon>Craniata</taxon>
        <taxon>Vertebrata</taxon>
        <taxon>Euteleostomi</taxon>
        <taxon>Lepidosauria</taxon>
        <taxon>Squamata</taxon>
        <taxon>Bifurcata</taxon>
        <taxon>Unidentata</taxon>
        <taxon>Episquamata</taxon>
        <taxon>Toxicofera</taxon>
        <taxon>Serpentes</taxon>
        <taxon>Colubroidea</taxon>
        <taxon>Colubridae</taxon>
        <taxon>Colubrinae</taxon>
        <taxon>Pantherophis</taxon>
    </lineage>
</organism>
<dbReference type="GO" id="GO:0005783">
    <property type="term" value="C:endoplasmic reticulum"/>
    <property type="evidence" value="ECO:0007669"/>
    <property type="project" value="TreeGrafter"/>
</dbReference>
<proteinExistence type="inferred from homology"/>
<dbReference type="CDD" id="cd02982">
    <property type="entry name" value="PDI_b'_family"/>
    <property type="match status" value="1"/>
</dbReference>
<evidence type="ECO:0000256" key="1">
    <source>
        <dbReference type="ARBA" id="ARBA00006347"/>
    </source>
</evidence>
<dbReference type="GO" id="GO:0006457">
    <property type="term" value="P:protein folding"/>
    <property type="evidence" value="ECO:0007669"/>
    <property type="project" value="TreeGrafter"/>
</dbReference>
<dbReference type="InterPro" id="IPR036249">
    <property type="entry name" value="Thioredoxin-like_sf"/>
</dbReference>
<dbReference type="PANTHER" id="PTHR18929:SF193">
    <property type="entry name" value="ENDOPLASMIC RETICULUM RESIDENT PROTEIN 27"/>
    <property type="match status" value="1"/>
</dbReference>
<evidence type="ECO:0000313" key="2">
    <source>
        <dbReference type="Proteomes" id="UP001652622"/>
    </source>
</evidence>
<accession>A0A6P9ASP1</accession>
<dbReference type="GeneID" id="117655472"/>
<dbReference type="Pfam" id="PF13848">
    <property type="entry name" value="Thioredoxin_6"/>
    <property type="match status" value="1"/>
</dbReference>
<dbReference type="RefSeq" id="XP_034258871.1">
    <property type="nucleotide sequence ID" value="XM_034402980.2"/>
</dbReference>
<dbReference type="GO" id="GO:0034976">
    <property type="term" value="P:response to endoplasmic reticulum stress"/>
    <property type="evidence" value="ECO:0007669"/>
    <property type="project" value="TreeGrafter"/>
</dbReference>
<gene>
    <name evidence="3" type="primary">ERP27</name>
</gene>
<evidence type="ECO:0000313" key="3">
    <source>
        <dbReference type="RefSeq" id="XP_034258871.1"/>
    </source>
</evidence>
<dbReference type="AlphaFoldDB" id="A0A6P9ASP1"/>
<dbReference type="CDD" id="cd02981">
    <property type="entry name" value="PDI_b_family"/>
    <property type="match status" value="1"/>
</dbReference>
<sequence length="273" mass="31441">MAGWHQNQERTFFYVIPRHCLKSKCERTICPDTIKEERKPVLLEDVPSTAAFIDGAEVAVVGFFEDLEKPEALEFLTMVKHIPDVPFGICTSSQVLSHYNITQNTISLFRMVDNKRQDLEIQDGNKVDVAKLSRFVRMNELRWVTEYNPMIAVGLFDSAVQTHLLLFSDKTSPLHTERINKYREAAVAFQGKALFILVDISIEGNDRVLSYFHLKKSQLPALAAYYTADDEQDVLLLDEVSVERITDFCNAFLERKEEKKTSKPEDNLFREEL</sequence>
<dbReference type="Gene3D" id="3.40.30.10">
    <property type="entry name" value="Glutaredoxin"/>
    <property type="match status" value="2"/>
</dbReference>
<dbReference type="CTD" id="121506"/>
<reference evidence="3" key="1">
    <citation type="submission" date="2025-08" db="UniProtKB">
        <authorList>
            <consortium name="RefSeq"/>
        </authorList>
    </citation>
    <scope>IDENTIFICATION</scope>
    <source>
        <tissue evidence="3">Blood</tissue>
    </source>
</reference>
<keyword evidence="2" id="KW-1185">Reference proteome</keyword>
<dbReference type="SUPFAM" id="SSF52833">
    <property type="entry name" value="Thioredoxin-like"/>
    <property type="match status" value="2"/>
</dbReference>
<dbReference type="Proteomes" id="UP001652622">
    <property type="component" value="Unplaced"/>
</dbReference>
<dbReference type="OrthoDB" id="8667660at2759"/>
<dbReference type="PANTHER" id="PTHR18929">
    <property type="entry name" value="PROTEIN DISULFIDE ISOMERASE"/>
    <property type="match status" value="1"/>
</dbReference>